<feature type="compositionally biased region" description="Polar residues" evidence="1">
    <location>
        <begin position="199"/>
        <end position="208"/>
    </location>
</feature>
<sequence>MMEPTLSLARGTSSEWTDDMLRRKGKGLADTSTMDLNTQAFPPLTNLVLPASGGANSQGGASPTRDLSGACLSPARRNFARHYGPVPTSQRGLFSPPPQQTHVTWSNKVTGQLPYERKQASEIQKETEQDDLHWMEGVTDEQLRHSTTNNSQATAPLSQPSQPEPTPATTPNLAHTTPSNAVPGSEGNHGRPARPPNLPQTGNPSNNPYHALQIDSSEDEDEEQTIPLTVQKPTQENHDDAMEEDTDRNESNLQLALETHDETNNVGNSAQHYPVASIDINRDLVRGSIAWILGW</sequence>
<feature type="compositionally biased region" description="Polar residues" evidence="1">
    <location>
        <begin position="169"/>
        <end position="182"/>
    </location>
</feature>
<protein>
    <submittedName>
        <fullName evidence="2">Uncharacterized protein</fullName>
    </submittedName>
</protein>
<evidence type="ECO:0000313" key="2">
    <source>
        <dbReference type="EMBL" id="KAL3689317.1"/>
    </source>
</evidence>
<dbReference type="EMBL" id="JBJQOH010000004">
    <property type="protein sequence ID" value="KAL3689317.1"/>
    <property type="molecule type" value="Genomic_DNA"/>
</dbReference>
<feature type="compositionally biased region" description="Polar residues" evidence="1">
    <location>
        <begin position="100"/>
        <end position="110"/>
    </location>
</feature>
<feature type="compositionally biased region" description="Polar residues" evidence="1">
    <location>
        <begin position="145"/>
        <end position="161"/>
    </location>
</feature>
<feature type="region of interest" description="Disordered" evidence="1">
    <location>
        <begin position="143"/>
        <end position="250"/>
    </location>
</feature>
<reference evidence="2 3" key="1">
    <citation type="submission" date="2024-09" db="EMBL/GenBank/DDBJ databases">
        <title>Chromosome-scale assembly of Riccia sorocarpa.</title>
        <authorList>
            <person name="Paukszto L."/>
        </authorList>
    </citation>
    <scope>NUCLEOTIDE SEQUENCE [LARGE SCALE GENOMIC DNA]</scope>
    <source>
        <strain evidence="2">LP-2024</strain>
        <tissue evidence="2">Aerial parts of the thallus</tissue>
    </source>
</reference>
<evidence type="ECO:0000256" key="1">
    <source>
        <dbReference type="SAM" id="MobiDB-lite"/>
    </source>
</evidence>
<gene>
    <name evidence="2" type="ORF">R1sor_015626</name>
</gene>
<evidence type="ECO:0000313" key="3">
    <source>
        <dbReference type="Proteomes" id="UP001633002"/>
    </source>
</evidence>
<dbReference type="Proteomes" id="UP001633002">
    <property type="component" value="Unassembled WGS sequence"/>
</dbReference>
<name>A0ABD3HFG0_9MARC</name>
<accession>A0ABD3HFG0</accession>
<comment type="caution">
    <text evidence="2">The sequence shown here is derived from an EMBL/GenBank/DDBJ whole genome shotgun (WGS) entry which is preliminary data.</text>
</comment>
<proteinExistence type="predicted"/>
<feature type="region of interest" description="Disordered" evidence="1">
    <location>
        <begin position="49"/>
        <end position="70"/>
    </location>
</feature>
<dbReference type="AlphaFoldDB" id="A0ABD3HFG0"/>
<feature type="region of interest" description="Disordered" evidence="1">
    <location>
        <begin position="84"/>
        <end position="110"/>
    </location>
</feature>
<keyword evidence="3" id="KW-1185">Reference proteome</keyword>
<organism evidence="2 3">
    <name type="scientific">Riccia sorocarpa</name>
    <dbReference type="NCBI Taxonomy" id="122646"/>
    <lineage>
        <taxon>Eukaryota</taxon>
        <taxon>Viridiplantae</taxon>
        <taxon>Streptophyta</taxon>
        <taxon>Embryophyta</taxon>
        <taxon>Marchantiophyta</taxon>
        <taxon>Marchantiopsida</taxon>
        <taxon>Marchantiidae</taxon>
        <taxon>Marchantiales</taxon>
        <taxon>Ricciaceae</taxon>
        <taxon>Riccia</taxon>
    </lineage>
</organism>
<feature type="compositionally biased region" description="Low complexity" evidence="1">
    <location>
        <begin position="51"/>
        <end position="62"/>
    </location>
</feature>